<keyword evidence="2" id="KW-1185">Reference proteome</keyword>
<gene>
    <name evidence="1" type="ORF">L9F63_005827</name>
</gene>
<comment type="caution">
    <text evidence="1">The sequence shown here is derived from an EMBL/GenBank/DDBJ whole genome shotgun (WGS) entry which is preliminary data.</text>
</comment>
<dbReference type="Proteomes" id="UP001233999">
    <property type="component" value="Unassembled WGS sequence"/>
</dbReference>
<protein>
    <submittedName>
        <fullName evidence="1">Uncharacterized protein</fullName>
    </submittedName>
</protein>
<evidence type="ECO:0000313" key="1">
    <source>
        <dbReference type="EMBL" id="KAJ9577640.1"/>
    </source>
</evidence>
<feature type="non-terminal residue" evidence="1">
    <location>
        <position position="1"/>
    </location>
</feature>
<organism evidence="1 2">
    <name type="scientific">Diploptera punctata</name>
    <name type="common">Pacific beetle cockroach</name>
    <dbReference type="NCBI Taxonomy" id="6984"/>
    <lineage>
        <taxon>Eukaryota</taxon>
        <taxon>Metazoa</taxon>
        <taxon>Ecdysozoa</taxon>
        <taxon>Arthropoda</taxon>
        <taxon>Hexapoda</taxon>
        <taxon>Insecta</taxon>
        <taxon>Pterygota</taxon>
        <taxon>Neoptera</taxon>
        <taxon>Polyneoptera</taxon>
        <taxon>Dictyoptera</taxon>
        <taxon>Blattodea</taxon>
        <taxon>Blaberoidea</taxon>
        <taxon>Blaberidae</taxon>
        <taxon>Diplopterinae</taxon>
        <taxon>Diploptera</taxon>
    </lineage>
</organism>
<proteinExistence type="predicted"/>
<reference evidence="1" key="1">
    <citation type="journal article" date="2023" name="IScience">
        <title>Live-bearing cockroach genome reveals convergent evolutionary mechanisms linked to viviparity in insects and beyond.</title>
        <authorList>
            <person name="Fouks B."/>
            <person name="Harrison M.C."/>
            <person name="Mikhailova A.A."/>
            <person name="Marchal E."/>
            <person name="English S."/>
            <person name="Carruthers M."/>
            <person name="Jennings E.C."/>
            <person name="Chiamaka E.L."/>
            <person name="Frigard R.A."/>
            <person name="Pippel M."/>
            <person name="Attardo G.M."/>
            <person name="Benoit J.B."/>
            <person name="Bornberg-Bauer E."/>
            <person name="Tobe S.S."/>
        </authorList>
    </citation>
    <scope>NUCLEOTIDE SEQUENCE</scope>
    <source>
        <strain evidence="1">Stay&amp;Tobe</strain>
    </source>
</reference>
<accession>A0AAD7ZBH0</accession>
<feature type="non-terminal residue" evidence="1">
    <location>
        <position position="50"/>
    </location>
</feature>
<reference evidence="1" key="2">
    <citation type="submission" date="2023-05" db="EMBL/GenBank/DDBJ databases">
        <authorList>
            <person name="Fouks B."/>
        </authorList>
    </citation>
    <scope>NUCLEOTIDE SEQUENCE</scope>
    <source>
        <strain evidence="1">Stay&amp;Tobe</strain>
        <tissue evidence="1">Testes</tissue>
    </source>
</reference>
<dbReference type="EMBL" id="JASPKZ010009352">
    <property type="protein sequence ID" value="KAJ9577640.1"/>
    <property type="molecule type" value="Genomic_DNA"/>
</dbReference>
<name>A0AAD7ZBH0_DIPPU</name>
<sequence length="50" mass="5921">LFKLYFFPLKISFFFNFYPHINPLQALTAPTMRLHSSLFSAFLHHPHTPS</sequence>
<dbReference type="AlphaFoldDB" id="A0AAD7ZBH0"/>
<evidence type="ECO:0000313" key="2">
    <source>
        <dbReference type="Proteomes" id="UP001233999"/>
    </source>
</evidence>